<proteinExistence type="predicted"/>
<evidence type="ECO:0000256" key="1">
    <source>
        <dbReference type="SAM" id="Phobius"/>
    </source>
</evidence>
<keyword evidence="1" id="KW-1133">Transmembrane helix</keyword>
<protein>
    <submittedName>
        <fullName evidence="3">Uncharacterized protein</fullName>
    </submittedName>
</protein>
<dbReference type="AlphaFoldDB" id="A0A915CEQ6"/>
<sequence length="49" mass="5417">CSDSFFLSIVICFVSFGFLHHTIDLVLRQTSLVIGDCNLVLLAGRFVLS</sequence>
<keyword evidence="1" id="KW-0472">Membrane</keyword>
<organism evidence="2 3">
    <name type="scientific">Parascaris univalens</name>
    <name type="common">Nematode worm</name>
    <dbReference type="NCBI Taxonomy" id="6257"/>
    <lineage>
        <taxon>Eukaryota</taxon>
        <taxon>Metazoa</taxon>
        <taxon>Ecdysozoa</taxon>
        <taxon>Nematoda</taxon>
        <taxon>Chromadorea</taxon>
        <taxon>Rhabditida</taxon>
        <taxon>Spirurina</taxon>
        <taxon>Ascaridomorpha</taxon>
        <taxon>Ascaridoidea</taxon>
        <taxon>Ascarididae</taxon>
        <taxon>Parascaris</taxon>
    </lineage>
</organism>
<keyword evidence="2" id="KW-1185">Reference proteome</keyword>
<dbReference type="WBParaSite" id="PgR129_g004_t01">
    <property type="protein sequence ID" value="PgR129_g004_t01"/>
    <property type="gene ID" value="PgR129_g004"/>
</dbReference>
<accession>A0A915CEQ6</accession>
<feature type="transmembrane region" description="Helical" evidence="1">
    <location>
        <begin position="5"/>
        <end position="23"/>
    </location>
</feature>
<evidence type="ECO:0000313" key="3">
    <source>
        <dbReference type="WBParaSite" id="PgR129_g004_t01"/>
    </source>
</evidence>
<evidence type="ECO:0000313" key="2">
    <source>
        <dbReference type="Proteomes" id="UP000887569"/>
    </source>
</evidence>
<reference evidence="3" key="1">
    <citation type="submission" date="2022-11" db="UniProtKB">
        <authorList>
            <consortium name="WormBaseParasite"/>
        </authorList>
    </citation>
    <scope>IDENTIFICATION</scope>
</reference>
<dbReference type="Proteomes" id="UP000887569">
    <property type="component" value="Unplaced"/>
</dbReference>
<keyword evidence="1" id="KW-0812">Transmembrane</keyword>
<name>A0A915CEQ6_PARUN</name>